<keyword evidence="3" id="KW-0762">Sugar transport</keyword>
<feature type="transmembrane region" description="Helical" evidence="8">
    <location>
        <begin position="83"/>
        <end position="100"/>
    </location>
</feature>
<dbReference type="InterPro" id="IPR036259">
    <property type="entry name" value="MFS_trans_sf"/>
</dbReference>
<feature type="domain" description="Major facilitator superfamily (MFS) profile" evidence="9">
    <location>
        <begin position="47"/>
        <end position="473"/>
    </location>
</feature>
<reference evidence="10 11" key="1">
    <citation type="submission" date="2024-09" db="EMBL/GenBank/DDBJ databases">
        <title>Chromosome-scale assembly of Riccia sorocarpa.</title>
        <authorList>
            <person name="Paukszto L."/>
        </authorList>
    </citation>
    <scope>NUCLEOTIDE SEQUENCE [LARGE SCALE GENOMIC DNA]</scope>
    <source>
        <strain evidence="10">LP-2024</strain>
        <tissue evidence="10">Aerial parts of the thallus</tissue>
    </source>
</reference>
<dbReference type="EMBL" id="JBJQOH010000007">
    <property type="protein sequence ID" value="KAL3680656.1"/>
    <property type="molecule type" value="Genomic_DNA"/>
</dbReference>
<dbReference type="PROSITE" id="PS00217">
    <property type="entry name" value="SUGAR_TRANSPORT_2"/>
    <property type="match status" value="1"/>
</dbReference>
<comment type="similarity">
    <text evidence="2 7">Belongs to the major facilitator superfamily. Sugar transporter (TC 2.A.1.1) family.</text>
</comment>
<evidence type="ECO:0000259" key="9">
    <source>
        <dbReference type="PROSITE" id="PS50850"/>
    </source>
</evidence>
<sequence length="486" mass="52422">MAPVAAHSGTAEQQTSLKTPLLQKIQGRSRHLTREESRIRETWVYISTFTAVMGIAAQGFLMGYTSPVQKAMIDSLNLSVSEFSVFGSLITVGAMLGSIVSGQLGDWLGRKGAMVVATLPIIVGSALIAVAESKMPLYIGRLLSGAGAGIFSFIVPLFIGEIAPRHLRGTLGTMQQLANTLGIGLVYLGGLFINWRYLAASGIIPCLLCLVGITLIPESPRWLAKKEKAEELEAALKKLRGDKYDVSKELAEMQQTVEAAKLEPKAKFRDLFRRRLARPLIAGVGLQFLQQFSGINGVMLYASTIFSRAGVSNANMASLALGGLQVVMTVAAAGLMDKAGRRLLLMVSASGMALSSFLVGFTFYLTDVEEHSYSRGMNVFIDILALASLLVYIAAFSLGMGPIPWLLLGEIFPSQVKGAAGSMATLTNWSCAWIVTLAFNNVFEWSPAGAFWIFAVACVSTVFFVVLFLPETRGRTLEEIEASFNY</sequence>
<feature type="transmembrane region" description="Helical" evidence="8">
    <location>
        <begin position="343"/>
        <end position="365"/>
    </location>
</feature>
<dbReference type="PANTHER" id="PTHR48021:SF98">
    <property type="entry name" value="MAJOR FACILITATOR SUPERFAMILY (MFS) PROFILE DOMAIN-CONTAINING PROTEIN"/>
    <property type="match status" value="1"/>
</dbReference>
<dbReference type="InterPro" id="IPR050549">
    <property type="entry name" value="MFS_Trehalose_Transporter"/>
</dbReference>
<evidence type="ECO:0000256" key="2">
    <source>
        <dbReference type="ARBA" id="ARBA00010992"/>
    </source>
</evidence>
<dbReference type="InterPro" id="IPR044775">
    <property type="entry name" value="MFS_ERD6/Tret1-like"/>
</dbReference>
<feature type="transmembrane region" description="Helical" evidence="8">
    <location>
        <begin position="314"/>
        <end position="336"/>
    </location>
</feature>
<dbReference type="Proteomes" id="UP001633002">
    <property type="component" value="Unassembled WGS sequence"/>
</dbReference>
<feature type="transmembrane region" description="Helical" evidence="8">
    <location>
        <begin position="280"/>
        <end position="302"/>
    </location>
</feature>
<name>A0ABD3GPZ2_9MARC</name>
<dbReference type="PRINTS" id="PR00171">
    <property type="entry name" value="SUGRTRNSPORT"/>
</dbReference>
<keyword evidence="6 8" id="KW-0472">Membrane</keyword>
<evidence type="ECO:0000256" key="6">
    <source>
        <dbReference type="ARBA" id="ARBA00023136"/>
    </source>
</evidence>
<evidence type="ECO:0000313" key="11">
    <source>
        <dbReference type="Proteomes" id="UP001633002"/>
    </source>
</evidence>
<comment type="caution">
    <text evidence="10">The sequence shown here is derived from an EMBL/GenBank/DDBJ whole genome shotgun (WGS) entry which is preliminary data.</text>
</comment>
<dbReference type="InterPro" id="IPR003663">
    <property type="entry name" value="Sugar/inositol_transpt"/>
</dbReference>
<dbReference type="AlphaFoldDB" id="A0ABD3GPZ2"/>
<feature type="transmembrane region" description="Helical" evidence="8">
    <location>
        <begin position="112"/>
        <end position="131"/>
    </location>
</feature>
<evidence type="ECO:0000256" key="5">
    <source>
        <dbReference type="ARBA" id="ARBA00022989"/>
    </source>
</evidence>
<keyword evidence="4 8" id="KW-0812">Transmembrane</keyword>
<dbReference type="Gene3D" id="1.20.1250.20">
    <property type="entry name" value="MFS general substrate transporter like domains"/>
    <property type="match status" value="1"/>
</dbReference>
<dbReference type="CDD" id="cd17358">
    <property type="entry name" value="MFS_GLUT6_8_Class3_like"/>
    <property type="match status" value="1"/>
</dbReference>
<feature type="transmembrane region" description="Helical" evidence="8">
    <location>
        <begin position="420"/>
        <end position="443"/>
    </location>
</feature>
<evidence type="ECO:0000256" key="7">
    <source>
        <dbReference type="RuleBase" id="RU003346"/>
    </source>
</evidence>
<keyword evidence="11" id="KW-1185">Reference proteome</keyword>
<feature type="transmembrane region" description="Helical" evidence="8">
    <location>
        <begin position="137"/>
        <end position="159"/>
    </location>
</feature>
<evidence type="ECO:0000256" key="3">
    <source>
        <dbReference type="ARBA" id="ARBA00022597"/>
    </source>
</evidence>
<evidence type="ECO:0000313" key="10">
    <source>
        <dbReference type="EMBL" id="KAL3680656.1"/>
    </source>
</evidence>
<organism evidence="10 11">
    <name type="scientific">Riccia sorocarpa</name>
    <dbReference type="NCBI Taxonomy" id="122646"/>
    <lineage>
        <taxon>Eukaryota</taxon>
        <taxon>Viridiplantae</taxon>
        <taxon>Streptophyta</taxon>
        <taxon>Embryophyta</taxon>
        <taxon>Marchantiophyta</taxon>
        <taxon>Marchantiopsida</taxon>
        <taxon>Marchantiidae</taxon>
        <taxon>Marchantiales</taxon>
        <taxon>Ricciaceae</taxon>
        <taxon>Riccia</taxon>
    </lineage>
</organism>
<dbReference type="PROSITE" id="PS50850">
    <property type="entry name" value="MFS"/>
    <property type="match status" value="1"/>
</dbReference>
<feature type="transmembrane region" description="Helical" evidence="8">
    <location>
        <begin position="449"/>
        <end position="469"/>
    </location>
</feature>
<evidence type="ECO:0000256" key="4">
    <source>
        <dbReference type="ARBA" id="ARBA00022692"/>
    </source>
</evidence>
<dbReference type="GO" id="GO:0016020">
    <property type="term" value="C:membrane"/>
    <property type="evidence" value="ECO:0007669"/>
    <property type="project" value="UniProtKB-SubCell"/>
</dbReference>
<feature type="transmembrane region" description="Helical" evidence="8">
    <location>
        <begin position="171"/>
        <end position="189"/>
    </location>
</feature>
<keyword evidence="5 8" id="KW-1133">Transmembrane helix</keyword>
<dbReference type="Pfam" id="PF00083">
    <property type="entry name" value="Sugar_tr"/>
    <property type="match status" value="1"/>
</dbReference>
<evidence type="ECO:0000256" key="1">
    <source>
        <dbReference type="ARBA" id="ARBA00004141"/>
    </source>
</evidence>
<accession>A0ABD3GPZ2</accession>
<proteinExistence type="inferred from homology"/>
<dbReference type="InterPro" id="IPR020846">
    <property type="entry name" value="MFS_dom"/>
</dbReference>
<dbReference type="NCBIfam" id="TIGR00879">
    <property type="entry name" value="SP"/>
    <property type="match status" value="1"/>
</dbReference>
<feature type="transmembrane region" description="Helical" evidence="8">
    <location>
        <begin position="195"/>
        <end position="216"/>
    </location>
</feature>
<protein>
    <recommendedName>
        <fullName evidence="9">Major facilitator superfamily (MFS) profile domain-containing protein</fullName>
    </recommendedName>
</protein>
<dbReference type="SUPFAM" id="SSF103473">
    <property type="entry name" value="MFS general substrate transporter"/>
    <property type="match status" value="1"/>
</dbReference>
<comment type="subcellular location">
    <subcellularLocation>
        <location evidence="1">Membrane</location>
        <topology evidence="1">Multi-pass membrane protein</topology>
    </subcellularLocation>
</comment>
<dbReference type="InterPro" id="IPR005829">
    <property type="entry name" value="Sugar_transporter_CS"/>
</dbReference>
<dbReference type="PROSITE" id="PS00216">
    <property type="entry name" value="SUGAR_TRANSPORT_1"/>
    <property type="match status" value="1"/>
</dbReference>
<dbReference type="FunFam" id="1.20.1250.20:FF:000043">
    <property type="entry name" value="sugar transporter ERD6-like 6"/>
    <property type="match status" value="1"/>
</dbReference>
<dbReference type="PANTHER" id="PTHR48021">
    <property type="match status" value="1"/>
</dbReference>
<evidence type="ECO:0000256" key="8">
    <source>
        <dbReference type="SAM" id="Phobius"/>
    </source>
</evidence>
<dbReference type="InterPro" id="IPR005828">
    <property type="entry name" value="MFS_sugar_transport-like"/>
</dbReference>
<keyword evidence="7" id="KW-0813">Transport</keyword>
<gene>
    <name evidence="10" type="ORF">R1sor_023612</name>
</gene>
<feature type="transmembrane region" description="Helical" evidence="8">
    <location>
        <begin position="43"/>
        <end position="63"/>
    </location>
</feature>
<feature type="transmembrane region" description="Helical" evidence="8">
    <location>
        <begin position="385"/>
        <end position="408"/>
    </location>
</feature>